<sequence>MDWLPATIAEADATGIMVRLREPLLLLPLIMAVGMAIGAIRVAGLSLGASGVLFAALLFGHLGREAGWTLPDVIGQVGLVLFVYAVGLSAGPTFLRTFRDQGKNLALLAVVAAGVGGASAALLARLLGIPSDFAAGLFTGAMTSTPGLAAGIEAASATGNDPQAVSIGYGMAYPVGVVCTVLFVQLLPRLLRVDLDALGRQLKGSRPDGSQIGRRLVEIANPAIFGKTLHEIKPLQRRRVQITRVLEGDRLVPIPADHRLQQGQVVLLVAGEEDAEEFTLMLGRPSEQSAVMDAERDRSEVVVTSPAVLGKTLRELHLRGRFGVTISRVERYGMTFVPNAETSLASGDRVTAVGPQEGLRGFEQAAGHRVRRLHETDLMSLGIGLAAGVLIGTVPIAIPGLGEFTLGLAGGPLLSGLILAHFGRFLGVVGYMPLAARMFAQQLGLVLFLAVAGFQAGGRLTEMLHQYGAAPFLFAACVALVPMVAMYLLARFVFRMNLLEALGGTCGAMTSTAGVGALTSRTDSEIPVISYAAAYPAALVLMTVVAQLVVRLG</sequence>
<feature type="transmembrane region" description="Helical" evidence="8">
    <location>
        <begin position="171"/>
        <end position="191"/>
    </location>
</feature>
<keyword evidence="3" id="KW-0813">Transport</keyword>
<feature type="transmembrane region" description="Helical" evidence="8">
    <location>
        <begin position="469"/>
        <end position="490"/>
    </location>
</feature>
<dbReference type="GO" id="GO:0005886">
    <property type="term" value="C:plasma membrane"/>
    <property type="evidence" value="ECO:0007669"/>
    <property type="project" value="UniProtKB-SubCell"/>
</dbReference>
<dbReference type="KEGG" id="mri:Mal4_00390"/>
<dbReference type="PROSITE" id="PS51202">
    <property type="entry name" value="RCK_C"/>
    <property type="match status" value="1"/>
</dbReference>
<comment type="similarity">
    <text evidence="2">Belongs to the AAE transporter (TC 2.A.81) family.</text>
</comment>
<feature type="domain" description="RCK C-terminal" evidence="9">
    <location>
        <begin position="284"/>
        <end position="368"/>
    </location>
</feature>
<evidence type="ECO:0000259" key="9">
    <source>
        <dbReference type="PROSITE" id="PS51202"/>
    </source>
</evidence>
<dbReference type="InterPro" id="IPR006037">
    <property type="entry name" value="RCK_C"/>
</dbReference>
<dbReference type="InterPro" id="IPR036721">
    <property type="entry name" value="RCK_C_sf"/>
</dbReference>
<dbReference type="EMBL" id="CP036275">
    <property type="protein sequence ID" value="QDU35757.1"/>
    <property type="molecule type" value="Genomic_DNA"/>
</dbReference>
<evidence type="ECO:0000313" key="11">
    <source>
        <dbReference type="Proteomes" id="UP000320496"/>
    </source>
</evidence>
<evidence type="ECO:0000256" key="8">
    <source>
        <dbReference type="SAM" id="Phobius"/>
    </source>
</evidence>
<dbReference type="PANTHER" id="PTHR30445">
    <property type="entry name" value="K(+)_H(+) ANTIPORTER SUBUNIT KHTT"/>
    <property type="match status" value="1"/>
</dbReference>
<reference evidence="10 11" key="1">
    <citation type="submission" date="2019-02" db="EMBL/GenBank/DDBJ databases">
        <title>Deep-cultivation of Planctomycetes and their phenomic and genomic characterization uncovers novel biology.</title>
        <authorList>
            <person name="Wiegand S."/>
            <person name="Jogler M."/>
            <person name="Boedeker C."/>
            <person name="Pinto D."/>
            <person name="Vollmers J."/>
            <person name="Rivas-Marin E."/>
            <person name="Kohn T."/>
            <person name="Peeters S.H."/>
            <person name="Heuer A."/>
            <person name="Rast P."/>
            <person name="Oberbeckmann S."/>
            <person name="Bunk B."/>
            <person name="Jeske O."/>
            <person name="Meyerdierks A."/>
            <person name="Storesund J.E."/>
            <person name="Kallscheuer N."/>
            <person name="Luecker S."/>
            <person name="Lage O.M."/>
            <person name="Pohl T."/>
            <person name="Merkel B.J."/>
            <person name="Hornburger P."/>
            <person name="Mueller R.-W."/>
            <person name="Bruemmer F."/>
            <person name="Labrenz M."/>
            <person name="Spormann A.M."/>
            <person name="Op den Camp H."/>
            <person name="Overmann J."/>
            <person name="Amann R."/>
            <person name="Jetten M.S.M."/>
            <person name="Mascher T."/>
            <person name="Medema M.H."/>
            <person name="Devos D.P."/>
            <person name="Kaster A.-K."/>
            <person name="Ovreas L."/>
            <person name="Rohde M."/>
            <person name="Galperin M.Y."/>
            <person name="Jogler C."/>
        </authorList>
    </citation>
    <scope>NUCLEOTIDE SEQUENCE [LARGE SCALE GENOMIC DNA]</scope>
    <source>
        <strain evidence="10 11">Mal4</strain>
    </source>
</reference>
<evidence type="ECO:0000256" key="3">
    <source>
        <dbReference type="ARBA" id="ARBA00022448"/>
    </source>
</evidence>
<dbReference type="Pfam" id="PF02080">
    <property type="entry name" value="TrkA_C"/>
    <property type="match status" value="1"/>
</dbReference>
<dbReference type="SUPFAM" id="SSF116726">
    <property type="entry name" value="TrkA C-terminal domain-like"/>
    <property type="match status" value="2"/>
</dbReference>
<evidence type="ECO:0000256" key="7">
    <source>
        <dbReference type="ARBA" id="ARBA00023136"/>
    </source>
</evidence>
<comment type="subcellular location">
    <subcellularLocation>
        <location evidence="1">Cell membrane</location>
        <topology evidence="1">Multi-pass membrane protein</topology>
    </subcellularLocation>
</comment>
<gene>
    <name evidence="10" type="primary">aspT</name>
    <name evidence="10" type="ORF">Mal4_00390</name>
</gene>
<dbReference type="GO" id="GO:0006813">
    <property type="term" value="P:potassium ion transport"/>
    <property type="evidence" value="ECO:0007669"/>
    <property type="project" value="InterPro"/>
</dbReference>
<keyword evidence="6 8" id="KW-1133">Transmembrane helix</keyword>
<feature type="transmembrane region" description="Helical" evidence="8">
    <location>
        <begin position="105"/>
        <end position="127"/>
    </location>
</feature>
<feature type="transmembrane region" description="Helical" evidence="8">
    <location>
        <begin position="77"/>
        <end position="98"/>
    </location>
</feature>
<dbReference type="AlphaFoldDB" id="A0A517YZV2"/>
<keyword evidence="5 8" id="KW-0812">Transmembrane</keyword>
<feature type="transmembrane region" description="Helical" evidence="8">
    <location>
        <begin position="438"/>
        <end position="457"/>
    </location>
</feature>
<dbReference type="Proteomes" id="UP000320496">
    <property type="component" value="Chromosome"/>
</dbReference>
<evidence type="ECO:0000256" key="2">
    <source>
        <dbReference type="ARBA" id="ARBA00009854"/>
    </source>
</evidence>
<dbReference type="InterPro" id="IPR006512">
    <property type="entry name" value="YidE_YbjL"/>
</dbReference>
<feature type="transmembrane region" description="Helical" evidence="8">
    <location>
        <begin position="24"/>
        <end position="57"/>
    </location>
</feature>
<evidence type="ECO:0000256" key="1">
    <source>
        <dbReference type="ARBA" id="ARBA00004651"/>
    </source>
</evidence>
<dbReference type="RefSeq" id="WP_145366461.1">
    <property type="nucleotide sequence ID" value="NZ_CP036275.1"/>
</dbReference>
<evidence type="ECO:0000256" key="6">
    <source>
        <dbReference type="ARBA" id="ARBA00022989"/>
    </source>
</evidence>
<feature type="transmembrane region" description="Helical" evidence="8">
    <location>
        <begin position="529"/>
        <end position="550"/>
    </location>
</feature>
<keyword evidence="11" id="KW-1185">Reference proteome</keyword>
<dbReference type="Pfam" id="PF06826">
    <property type="entry name" value="Asp-Al_Ex"/>
    <property type="match status" value="2"/>
</dbReference>
<dbReference type="Gene3D" id="3.30.70.1450">
    <property type="entry name" value="Regulator of K+ conductance, C-terminal domain"/>
    <property type="match status" value="2"/>
</dbReference>
<feature type="transmembrane region" description="Helical" evidence="8">
    <location>
        <begin position="404"/>
        <end position="426"/>
    </location>
</feature>
<organism evidence="10 11">
    <name type="scientific">Maioricimonas rarisocia</name>
    <dbReference type="NCBI Taxonomy" id="2528026"/>
    <lineage>
        <taxon>Bacteria</taxon>
        <taxon>Pseudomonadati</taxon>
        <taxon>Planctomycetota</taxon>
        <taxon>Planctomycetia</taxon>
        <taxon>Planctomycetales</taxon>
        <taxon>Planctomycetaceae</taxon>
        <taxon>Maioricimonas</taxon>
    </lineage>
</organism>
<evidence type="ECO:0000256" key="4">
    <source>
        <dbReference type="ARBA" id="ARBA00022475"/>
    </source>
</evidence>
<evidence type="ECO:0000256" key="5">
    <source>
        <dbReference type="ARBA" id="ARBA00022692"/>
    </source>
</evidence>
<protein>
    <submittedName>
        <fullName evidence="10">Aspartate/alanine antiporter</fullName>
    </submittedName>
</protein>
<dbReference type="PANTHER" id="PTHR30445:SF3">
    <property type="entry name" value="TRANSPORT PROTEIN YIDE-RELATED"/>
    <property type="match status" value="1"/>
</dbReference>
<keyword evidence="4" id="KW-1003">Cell membrane</keyword>
<dbReference type="GO" id="GO:0008324">
    <property type="term" value="F:monoatomic cation transmembrane transporter activity"/>
    <property type="evidence" value="ECO:0007669"/>
    <property type="project" value="InterPro"/>
</dbReference>
<keyword evidence="7 8" id="KW-0472">Membrane</keyword>
<dbReference type="OrthoDB" id="9155749at2"/>
<dbReference type="NCBIfam" id="TIGR01625">
    <property type="entry name" value="YidE_YbjL_dupl"/>
    <property type="match status" value="2"/>
</dbReference>
<proteinExistence type="inferred from homology"/>
<dbReference type="InterPro" id="IPR050144">
    <property type="entry name" value="AAE_transporter"/>
</dbReference>
<name>A0A517YZV2_9PLAN</name>
<accession>A0A517YZV2</accession>
<evidence type="ECO:0000313" key="10">
    <source>
        <dbReference type="EMBL" id="QDU35757.1"/>
    </source>
</evidence>
<feature type="transmembrane region" description="Helical" evidence="8">
    <location>
        <begin position="378"/>
        <end position="398"/>
    </location>
</feature>
<feature type="transmembrane region" description="Helical" evidence="8">
    <location>
        <begin position="497"/>
        <end position="517"/>
    </location>
</feature>